<dbReference type="InterPro" id="IPR024968">
    <property type="entry name" value="SlpA_C_lactobacillus"/>
</dbReference>
<name>A0A4Z0JP83_9LACO</name>
<evidence type="ECO:0000313" key="4">
    <source>
        <dbReference type="Proteomes" id="UP000298021"/>
    </source>
</evidence>
<evidence type="ECO:0000313" key="3">
    <source>
        <dbReference type="EMBL" id="TGD24904.1"/>
    </source>
</evidence>
<keyword evidence="1" id="KW-0732">Signal</keyword>
<evidence type="ECO:0000256" key="1">
    <source>
        <dbReference type="SAM" id="SignalP"/>
    </source>
</evidence>
<keyword evidence="4" id="KW-1185">Reference proteome</keyword>
<proteinExistence type="predicted"/>
<feature type="chain" id="PRO_5021278358" description="S-layer protein C-terminal domain-containing protein" evidence="1">
    <location>
        <begin position="31"/>
        <end position="262"/>
    </location>
</feature>
<accession>A0A4Z0JP83</accession>
<dbReference type="EMBL" id="RKLY01000003">
    <property type="protein sequence ID" value="TGD24904.1"/>
    <property type="molecule type" value="Genomic_DNA"/>
</dbReference>
<reference evidence="3 4" key="1">
    <citation type="submission" date="2018-10" db="EMBL/GenBank/DDBJ databases">
        <title>Lactobacillus sp. R7 and Lactobacillus sp. R19 isolated from fermented mustard green product of Taiwan.</title>
        <authorList>
            <person name="Lin S.-T."/>
        </authorList>
    </citation>
    <scope>NUCLEOTIDE SEQUENCE [LARGE SCALE GENOMIC DNA]</scope>
    <source>
        <strain evidence="3 4">BCRC 81127</strain>
    </source>
</reference>
<dbReference type="OrthoDB" id="2288810at2"/>
<gene>
    <name evidence="3" type="ORF">EGT49_01980</name>
</gene>
<feature type="domain" description="S-layer protein C-terminal" evidence="2">
    <location>
        <begin position="140"/>
        <end position="192"/>
    </location>
</feature>
<dbReference type="AlphaFoldDB" id="A0A4Z0JP83"/>
<sequence>MDKRIKYAGVAAAMLLSIAPIITPITNVSAETITQATNTGVKSYLDFNFDVDEHGPASLGFYASTDGGDKKVWTQDLVYTSKVGQIDSVITPTINGYVPNFERIGFLRTSRGYSLITDLYYTKVGNVSTTSNSATGINFTFELARAAKVYDDNGNVTSQTLSNSTMWHVDQQKRINGVTYYRIATNEWVKASDGVIINIERRVVETKWQSALYNSFGQKISNRALAANTKWKYDRYAWINGKEMYRVATNEWLSRNDIARFF</sequence>
<organism evidence="3 4">
    <name type="scientific">Companilactobacillus suantsaicola</name>
    <dbReference type="NCBI Taxonomy" id="2487723"/>
    <lineage>
        <taxon>Bacteria</taxon>
        <taxon>Bacillati</taxon>
        <taxon>Bacillota</taxon>
        <taxon>Bacilli</taxon>
        <taxon>Lactobacillales</taxon>
        <taxon>Lactobacillaceae</taxon>
        <taxon>Companilactobacillus</taxon>
    </lineage>
</organism>
<feature type="domain" description="S-layer protein C-terminal" evidence="2">
    <location>
        <begin position="209"/>
        <end position="251"/>
    </location>
</feature>
<comment type="caution">
    <text evidence="3">The sequence shown here is derived from an EMBL/GenBank/DDBJ whole genome shotgun (WGS) entry which is preliminary data.</text>
</comment>
<protein>
    <recommendedName>
        <fullName evidence="2">S-layer protein C-terminal domain-containing protein</fullName>
    </recommendedName>
</protein>
<dbReference type="Pfam" id="PF03217">
    <property type="entry name" value="SlpA"/>
    <property type="match status" value="2"/>
</dbReference>
<feature type="signal peptide" evidence="1">
    <location>
        <begin position="1"/>
        <end position="30"/>
    </location>
</feature>
<evidence type="ECO:0000259" key="2">
    <source>
        <dbReference type="Pfam" id="PF03217"/>
    </source>
</evidence>
<dbReference type="RefSeq" id="WP_135371278.1">
    <property type="nucleotide sequence ID" value="NZ_RKLY01000003.1"/>
</dbReference>
<dbReference type="Proteomes" id="UP000298021">
    <property type="component" value="Unassembled WGS sequence"/>
</dbReference>